<keyword evidence="2" id="KW-0677">Repeat</keyword>
<keyword evidence="1" id="KW-0433">Leucine-rich repeat</keyword>
<dbReference type="SMART" id="SM00369">
    <property type="entry name" value="LRR_TYP"/>
    <property type="match status" value="5"/>
</dbReference>
<dbReference type="AlphaFoldDB" id="H3C104"/>
<dbReference type="Gene3D" id="3.80.10.10">
    <property type="entry name" value="Ribonuclease Inhibitor"/>
    <property type="match status" value="2"/>
</dbReference>
<evidence type="ECO:0000313" key="3">
    <source>
        <dbReference type="Ensembl" id="ENSTNIP00000001920.1"/>
    </source>
</evidence>
<dbReference type="InterPro" id="IPR050576">
    <property type="entry name" value="Cilia_flagella_integrity"/>
</dbReference>
<dbReference type="InterPro" id="IPR003591">
    <property type="entry name" value="Leu-rich_rpt_typical-subtyp"/>
</dbReference>
<evidence type="ECO:0000256" key="2">
    <source>
        <dbReference type="ARBA" id="ARBA00022737"/>
    </source>
</evidence>
<dbReference type="InterPro" id="IPR032675">
    <property type="entry name" value="LRR_dom_sf"/>
</dbReference>
<reference evidence="4" key="1">
    <citation type="journal article" date="2004" name="Nature">
        <title>Genome duplication in the teleost fish Tetraodon nigroviridis reveals the early vertebrate proto-karyotype.</title>
        <authorList>
            <person name="Jaillon O."/>
            <person name="Aury J.-M."/>
            <person name="Brunet F."/>
            <person name="Petit J.-L."/>
            <person name="Stange-Thomann N."/>
            <person name="Mauceli E."/>
            <person name="Bouneau L."/>
            <person name="Fischer C."/>
            <person name="Ozouf-Costaz C."/>
            <person name="Bernot A."/>
            <person name="Nicaud S."/>
            <person name="Jaffe D."/>
            <person name="Fisher S."/>
            <person name="Lutfalla G."/>
            <person name="Dossat C."/>
            <person name="Segurens B."/>
            <person name="Dasilva C."/>
            <person name="Salanoubat M."/>
            <person name="Levy M."/>
            <person name="Boudet N."/>
            <person name="Castellano S."/>
            <person name="Anthouard V."/>
            <person name="Jubin C."/>
            <person name="Castelli V."/>
            <person name="Katinka M."/>
            <person name="Vacherie B."/>
            <person name="Biemont C."/>
            <person name="Skalli Z."/>
            <person name="Cattolico L."/>
            <person name="Poulain J."/>
            <person name="De Berardinis V."/>
            <person name="Cruaud C."/>
            <person name="Duprat S."/>
            <person name="Brottier P."/>
            <person name="Coutanceau J.-P."/>
            <person name="Gouzy J."/>
            <person name="Parra G."/>
            <person name="Lardier G."/>
            <person name="Chapple C."/>
            <person name="McKernan K.J."/>
            <person name="McEwan P."/>
            <person name="Bosak S."/>
            <person name="Kellis M."/>
            <person name="Volff J.-N."/>
            <person name="Guigo R."/>
            <person name="Zody M.C."/>
            <person name="Mesirov J."/>
            <person name="Lindblad-Toh K."/>
            <person name="Birren B."/>
            <person name="Nusbaum C."/>
            <person name="Kahn D."/>
            <person name="Robinson-Rechavi M."/>
            <person name="Laudet V."/>
            <person name="Schachter V."/>
            <person name="Quetier F."/>
            <person name="Saurin W."/>
            <person name="Scarpelli C."/>
            <person name="Wincker P."/>
            <person name="Lander E.S."/>
            <person name="Weissenbach J."/>
            <person name="Roest Crollius H."/>
        </authorList>
    </citation>
    <scope>NUCLEOTIDE SEQUENCE [LARGE SCALE GENOMIC DNA]</scope>
</reference>
<evidence type="ECO:0000256" key="1">
    <source>
        <dbReference type="ARBA" id="ARBA00022614"/>
    </source>
</evidence>
<proteinExistence type="predicted"/>
<accession>H3C104</accession>
<dbReference type="InterPro" id="IPR025875">
    <property type="entry name" value="Leu-rich_rpt_4"/>
</dbReference>
<dbReference type="InterPro" id="IPR001611">
    <property type="entry name" value="Leu-rich_rpt"/>
</dbReference>
<dbReference type="PROSITE" id="PS51450">
    <property type="entry name" value="LRR"/>
    <property type="match status" value="5"/>
</dbReference>
<dbReference type="PANTHER" id="PTHR45973">
    <property type="entry name" value="PROTEIN PHOSPHATASE 1 REGULATORY SUBUNIT SDS22-RELATED"/>
    <property type="match status" value="1"/>
</dbReference>
<organism evidence="3 4">
    <name type="scientific">Tetraodon nigroviridis</name>
    <name type="common">Spotted green pufferfish</name>
    <name type="synonym">Chelonodon nigroviridis</name>
    <dbReference type="NCBI Taxonomy" id="99883"/>
    <lineage>
        <taxon>Eukaryota</taxon>
        <taxon>Metazoa</taxon>
        <taxon>Chordata</taxon>
        <taxon>Craniata</taxon>
        <taxon>Vertebrata</taxon>
        <taxon>Euteleostomi</taxon>
        <taxon>Actinopterygii</taxon>
        <taxon>Neopterygii</taxon>
        <taxon>Teleostei</taxon>
        <taxon>Neoteleostei</taxon>
        <taxon>Acanthomorphata</taxon>
        <taxon>Eupercaria</taxon>
        <taxon>Tetraodontiformes</taxon>
        <taxon>Tetradontoidea</taxon>
        <taxon>Tetraodontidae</taxon>
        <taxon>Tetraodon</taxon>
    </lineage>
</organism>
<dbReference type="GeneTree" id="ENSGT00940000157011"/>
<sequence>LHMVDRLQLLNLQHNRIASIQHLAHLQSLVLLNLSHNSLCGMAGLEHLRSLRVLLLGRNRIQEMSCLDQLQKLHILDLHDNQICRIQNVSHLSELRVLNLAGNLISSLENLQGLEQLRELHLQHNRLSALLGRGNQAIRTFQLAAEPSSREPEVDCLPSLQRLFLSCNNISSSWDQVAGLGNLPSLCELALDGNPVALETWYKQAVLRCLLRLQQLDMKRVTV</sequence>
<protein>
    <submittedName>
        <fullName evidence="3">Uncharacterized protein</fullName>
    </submittedName>
</protein>
<name>H3C104_TETNG</name>
<reference evidence="3" key="3">
    <citation type="submission" date="2025-09" db="UniProtKB">
        <authorList>
            <consortium name="Ensembl"/>
        </authorList>
    </citation>
    <scope>IDENTIFICATION</scope>
</reference>
<reference evidence="3" key="2">
    <citation type="submission" date="2025-08" db="UniProtKB">
        <authorList>
            <consortium name="Ensembl"/>
        </authorList>
    </citation>
    <scope>IDENTIFICATION</scope>
</reference>
<dbReference type="PANTHER" id="PTHR45973:SF35">
    <property type="entry name" value="LEUCINE-RICH REPEAT-CONTAINING PROTEIN 43"/>
    <property type="match status" value="1"/>
</dbReference>
<dbReference type="Ensembl" id="ENSTNIT00000000195.1">
    <property type="protein sequence ID" value="ENSTNIP00000001920.1"/>
    <property type="gene ID" value="ENSTNIG00000001218.1"/>
</dbReference>
<dbReference type="SUPFAM" id="SSF52058">
    <property type="entry name" value="L domain-like"/>
    <property type="match status" value="1"/>
</dbReference>
<dbReference type="Pfam" id="PF12799">
    <property type="entry name" value="LRR_4"/>
    <property type="match status" value="1"/>
</dbReference>
<dbReference type="Proteomes" id="UP000007303">
    <property type="component" value="Unassembled WGS sequence"/>
</dbReference>
<evidence type="ECO:0000313" key="4">
    <source>
        <dbReference type="Proteomes" id="UP000007303"/>
    </source>
</evidence>
<dbReference type="SMART" id="SM00365">
    <property type="entry name" value="LRR_SD22"/>
    <property type="match status" value="5"/>
</dbReference>
<keyword evidence="4" id="KW-1185">Reference proteome</keyword>